<organism evidence="9 10">
    <name type="scientific">Actinophytocola algeriensis</name>
    <dbReference type="NCBI Taxonomy" id="1768010"/>
    <lineage>
        <taxon>Bacteria</taxon>
        <taxon>Bacillati</taxon>
        <taxon>Actinomycetota</taxon>
        <taxon>Actinomycetes</taxon>
        <taxon>Pseudonocardiales</taxon>
        <taxon>Pseudonocardiaceae</taxon>
    </lineage>
</organism>
<evidence type="ECO:0000256" key="2">
    <source>
        <dbReference type="ARBA" id="ARBA00022475"/>
    </source>
</evidence>
<feature type="transmembrane region" description="Helical" evidence="7">
    <location>
        <begin position="287"/>
        <end position="312"/>
    </location>
</feature>
<feature type="transmembrane region" description="Helical" evidence="7">
    <location>
        <begin position="70"/>
        <end position="87"/>
    </location>
</feature>
<evidence type="ECO:0000256" key="7">
    <source>
        <dbReference type="SAM" id="Phobius"/>
    </source>
</evidence>
<accession>A0A7W7QDV0</accession>
<evidence type="ECO:0000313" key="10">
    <source>
        <dbReference type="Proteomes" id="UP000520767"/>
    </source>
</evidence>
<evidence type="ECO:0000256" key="5">
    <source>
        <dbReference type="ARBA" id="ARBA00023136"/>
    </source>
</evidence>
<dbReference type="EMBL" id="JACHJQ010000009">
    <property type="protein sequence ID" value="MBB4911291.1"/>
    <property type="molecule type" value="Genomic_DNA"/>
</dbReference>
<name>A0A7W7QDV0_9PSEU</name>
<keyword evidence="3 7" id="KW-0812">Transmembrane</keyword>
<feature type="domain" description="Major facilitator superfamily (MFS) profile" evidence="8">
    <location>
        <begin position="1"/>
        <end position="180"/>
    </location>
</feature>
<comment type="subcellular location">
    <subcellularLocation>
        <location evidence="1">Cell membrane</location>
        <topology evidence="1">Multi-pass membrane protein</topology>
    </subcellularLocation>
</comment>
<dbReference type="AlphaFoldDB" id="A0A7W7QDV0"/>
<feature type="transmembrane region" description="Helical" evidence="7">
    <location>
        <begin position="20"/>
        <end position="49"/>
    </location>
</feature>
<feature type="transmembrane region" description="Helical" evidence="7">
    <location>
        <begin position="156"/>
        <end position="178"/>
    </location>
</feature>
<dbReference type="Proteomes" id="UP000520767">
    <property type="component" value="Unassembled WGS sequence"/>
</dbReference>
<dbReference type="InterPro" id="IPR020846">
    <property type="entry name" value="MFS_dom"/>
</dbReference>
<comment type="caution">
    <text evidence="9">The sequence shown here is derived from an EMBL/GenBank/DDBJ whole genome shotgun (WGS) entry which is preliminary data.</text>
</comment>
<gene>
    <name evidence="9" type="ORF">FHR82_007551</name>
</gene>
<feature type="compositionally biased region" description="Basic and acidic residues" evidence="6">
    <location>
        <begin position="395"/>
        <end position="406"/>
    </location>
</feature>
<dbReference type="PROSITE" id="PS50850">
    <property type="entry name" value="MFS"/>
    <property type="match status" value="1"/>
</dbReference>
<dbReference type="InterPro" id="IPR036259">
    <property type="entry name" value="MFS_trans_sf"/>
</dbReference>
<proteinExistence type="predicted"/>
<feature type="transmembrane region" description="Helical" evidence="7">
    <location>
        <begin position="199"/>
        <end position="222"/>
    </location>
</feature>
<dbReference type="PANTHER" id="PTHR23513">
    <property type="entry name" value="INTEGRAL MEMBRANE EFFLUX PROTEIN-RELATED"/>
    <property type="match status" value="1"/>
</dbReference>
<feature type="region of interest" description="Disordered" evidence="6">
    <location>
        <begin position="383"/>
        <end position="406"/>
    </location>
</feature>
<keyword evidence="2" id="KW-1003">Cell membrane</keyword>
<evidence type="ECO:0000256" key="6">
    <source>
        <dbReference type="SAM" id="MobiDB-lite"/>
    </source>
</evidence>
<dbReference type="InterPro" id="IPR011701">
    <property type="entry name" value="MFS"/>
</dbReference>
<dbReference type="Gene3D" id="1.20.1250.20">
    <property type="entry name" value="MFS general substrate transporter like domains"/>
    <property type="match status" value="1"/>
</dbReference>
<evidence type="ECO:0000256" key="3">
    <source>
        <dbReference type="ARBA" id="ARBA00022692"/>
    </source>
</evidence>
<keyword evidence="10" id="KW-1185">Reference proteome</keyword>
<dbReference type="SUPFAM" id="SSF103473">
    <property type="entry name" value="MFS general substrate transporter"/>
    <property type="match status" value="1"/>
</dbReference>
<evidence type="ECO:0000256" key="4">
    <source>
        <dbReference type="ARBA" id="ARBA00022989"/>
    </source>
</evidence>
<dbReference type="PANTHER" id="PTHR23513:SF6">
    <property type="entry name" value="MAJOR FACILITATOR SUPERFAMILY ASSOCIATED DOMAIN-CONTAINING PROTEIN"/>
    <property type="match status" value="1"/>
</dbReference>
<keyword evidence="5 7" id="KW-0472">Membrane</keyword>
<feature type="transmembrane region" description="Helical" evidence="7">
    <location>
        <begin position="350"/>
        <end position="369"/>
    </location>
</feature>
<dbReference type="GO" id="GO:0022857">
    <property type="term" value="F:transmembrane transporter activity"/>
    <property type="evidence" value="ECO:0007669"/>
    <property type="project" value="InterPro"/>
</dbReference>
<keyword evidence="4 7" id="KW-1133">Transmembrane helix</keyword>
<sequence length="406" mass="41619">MADEMKRLLLASFCSETGEWMLQIALPVLVFQATGSVASTAVMMIVGLLPMVLLSPLTGFVADRVHRPRLLLVVCLGQAVVAAPLLADDAMCWVVMALQTSLAAFFEPARNALVADLVPVERRTAANGLLAASANIARLVGAWLGGMLLAAGGIPLVYAVYAGILVVGAVAMCGPFPVTRPAKAVKLPPLRVDRSLLPIGIALTLMCVAQGIFLVRFVPFVLETLGAGAGGVGLLRGVQAIGGLAAGFAVATVARKVAPTGLFAWGAVAFGLVSACIWHGPALTTAIGVYVGMFIAVGAPGVIANSGLAAVLQSAVPAAMTGRLLAAAFALMTLGTTAGMLVAGAVASPLLLDAQAFLHVAAGVLLLAHQHRHRVRDARRARFAGGEAPQLQTGEQRDDRAGDPVR</sequence>
<feature type="transmembrane region" description="Helical" evidence="7">
    <location>
        <begin position="324"/>
        <end position="344"/>
    </location>
</feature>
<dbReference type="CDD" id="cd06173">
    <property type="entry name" value="MFS_MefA_like"/>
    <property type="match status" value="1"/>
</dbReference>
<evidence type="ECO:0000259" key="8">
    <source>
        <dbReference type="PROSITE" id="PS50850"/>
    </source>
</evidence>
<feature type="transmembrane region" description="Helical" evidence="7">
    <location>
        <begin position="261"/>
        <end position="281"/>
    </location>
</feature>
<dbReference type="Pfam" id="PF07690">
    <property type="entry name" value="MFS_1"/>
    <property type="match status" value="1"/>
</dbReference>
<evidence type="ECO:0000256" key="1">
    <source>
        <dbReference type="ARBA" id="ARBA00004651"/>
    </source>
</evidence>
<reference evidence="9 10" key="1">
    <citation type="submission" date="2020-08" db="EMBL/GenBank/DDBJ databases">
        <title>Genomic Encyclopedia of Type Strains, Phase III (KMG-III): the genomes of soil and plant-associated and newly described type strains.</title>
        <authorList>
            <person name="Whitman W."/>
        </authorList>
    </citation>
    <scope>NUCLEOTIDE SEQUENCE [LARGE SCALE GENOMIC DNA]</scope>
    <source>
        <strain evidence="9 10">CECT 8960</strain>
    </source>
</reference>
<evidence type="ECO:0000313" key="9">
    <source>
        <dbReference type="EMBL" id="MBB4911291.1"/>
    </source>
</evidence>
<protein>
    <submittedName>
        <fullName evidence="9">MFS family permease</fullName>
    </submittedName>
</protein>
<dbReference type="GO" id="GO:0005886">
    <property type="term" value="C:plasma membrane"/>
    <property type="evidence" value="ECO:0007669"/>
    <property type="project" value="UniProtKB-SubCell"/>
</dbReference>
<feature type="transmembrane region" description="Helical" evidence="7">
    <location>
        <begin position="234"/>
        <end position="254"/>
    </location>
</feature>